<comment type="caution">
    <text evidence="1">The sequence shown here is derived from an EMBL/GenBank/DDBJ whole genome shotgun (WGS) entry which is preliminary data.</text>
</comment>
<reference evidence="1" key="2">
    <citation type="submission" date="2021-08" db="EMBL/GenBank/DDBJ databases">
        <authorList>
            <person name="Eriksson T."/>
        </authorList>
    </citation>
    <scope>NUCLEOTIDE SEQUENCE</scope>
    <source>
        <strain evidence="1">Stoneville</strain>
        <tissue evidence="1">Whole head</tissue>
    </source>
</reference>
<sequence length="424" mass="48432">MDGREECGILTECYREKKKNEEKKREKYYRRNGYASEEVKRLKAKGRWMNVELNERDKDMDKQERGERIKESRYNRECERCMTEDIPEYLGRESARERKMIVRFRCGKEEKKQWKLVMPSGAANSGFVVHCPRRKSSPTCAADMGRRKCAAAFPVDDGVPRTIQPITGKFAGITWWCIGALKPETVRVRHRKATTRIATTNKTSHDVSAFQLFPDNDTFRATFTVSVNCFVGGETRLRNDHRRTRGMIRGGEAPDVRGLLSSSVRCRSTCRSGVVVVMGAGERMAKKSDDKYLRVQSKATSIVRKEIVPLGDKLRLVALFRILGSLTRIYAPLYCENLFITLSTSTHSSHLEQKTRRQDPFPELTSTNPRIFFRNVPVKKFINDGGVMSAAFHVCIIPPYAWTAPRYEWSGGTPPGLLEDVISP</sequence>
<name>A0A8J6HN94_TENMO</name>
<organism evidence="1 2">
    <name type="scientific">Tenebrio molitor</name>
    <name type="common">Yellow mealworm beetle</name>
    <dbReference type="NCBI Taxonomy" id="7067"/>
    <lineage>
        <taxon>Eukaryota</taxon>
        <taxon>Metazoa</taxon>
        <taxon>Ecdysozoa</taxon>
        <taxon>Arthropoda</taxon>
        <taxon>Hexapoda</taxon>
        <taxon>Insecta</taxon>
        <taxon>Pterygota</taxon>
        <taxon>Neoptera</taxon>
        <taxon>Endopterygota</taxon>
        <taxon>Coleoptera</taxon>
        <taxon>Polyphaga</taxon>
        <taxon>Cucujiformia</taxon>
        <taxon>Tenebrionidae</taxon>
        <taxon>Tenebrio</taxon>
    </lineage>
</organism>
<accession>A0A8J6HN94</accession>
<evidence type="ECO:0000313" key="2">
    <source>
        <dbReference type="Proteomes" id="UP000719412"/>
    </source>
</evidence>
<dbReference type="Proteomes" id="UP000719412">
    <property type="component" value="Unassembled WGS sequence"/>
</dbReference>
<reference evidence="1" key="1">
    <citation type="journal article" date="2020" name="J Insects Food Feed">
        <title>The yellow mealworm (Tenebrio molitor) genome: a resource for the emerging insects as food and feed industry.</title>
        <authorList>
            <person name="Eriksson T."/>
            <person name="Andere A."/>
            <person name="Kelstrup H."/>
            <person name="Emery V."/>
            <person name="Picard C."/>
        </authorList>
    </citation>
    <scope>NUCLEOTIDE SEQUENCE</scope>
    <source>
        <strain evidence="1">Stoneville</strain>
        <tissue evidence="1">Whole head</tissue>
    </source>
</reference>
<dbReference type="EMBL" id="JABDTM020017786">
    <property type="protein sequence ID" value="KAH0818386.1"/>
    <property type="molecule type" value="Genomic_DNA"/>
</dbReference>
<dbReference type="AlphaFoldDB" id="A0A8J6HN94"/>
<proteinExistence type="predicted"/>
<protein>
    <submittedName>
        <fullName evidence="1">Uncharacterized protein</fullName>
    </submittedName>
</protein>
<gene>
    <name evidence="1" type="ORF">GEV33_004406</name>
</gene>
<evidence type="ECO:0000313" key="1">
    <source>
        <dbReference type="EMBL" id="KAH0818386.1"/>
    </source>
</evidence>
<keyword evidence="2" id="KW-1185">Reference proteome</keyword>